<evidence type="ECO:0000256" key="5">
    <source>
        <dbReference type="ARBA" id="ARBA00023322"/>
    </source>
</evidence>
<evidence type="ECO:0000259" key="7">
    <source>
        <dbReference type="SMART" id="SM00272"/>
    </source>
</evidence>
<dbReference type="PROSITE" id="PS00270">
    <property type="entry name" value="ENDOTHELIN"/>
    <property type="match status" value="1"/>
</dbReference>
<keyword evidence="4" id="KW-0838">Vasoactive</keyword>
<dbReference type="PANTHER" id="PTHR13874:SF9">
    <property type="entry name" value="ENDOTHELIN-2"/>
    <property type="match status" value="1"/>
</dbReference>
<gene>
    <name evidence="8" type="ORF">EOD39_20448</name>
</gene>
<evidence type="ECO:0000313" key="9">
    <source>
        <dbReference type="Proteomes" id="UP000289886"/>
    </source>
</evidence>
<organism evidence="8 9">
    <name type="scientific">Acipenser ruthenus</name>
    <name type="common">Sterlet sturgeon</name>
    <dbReference type="NCBI Taxonomy" id="7906"/>
    <lineage>
        <taxon>Eukaryota</taxon>
        <taxon>Metazoa</taxon>
        <taxon>Chordata</taxon>
        <taxon>Craniata</taxon>
        <taxon>Vertebrata</taxon>
        <taxon>Euteleostomi</taxon>
        <taxon>Actinopterygii</taxon>
        <taxon>Chondrostei</taxon>
        <taxon>Acipenseriformes</taxon>
        <taxon>Acipenseridae</taxon>
        <taxon>Acipenser</taxon>
    </lineage>
</organism>
<dbReference type="GO" id="GO:0031708">
    <property type="term" value="F:endothelin B receptor binding"/>
    <property type="evidence" value="ECO:0007669"/>
    <property type="project" value="TreeGrafter"/>
</dbReference>
<evidence type="ECO:0000256" key="6">
    <source>
        <dbReference type="SAM" id="MobiDB-lite"/>
    </source>
</evidence>
<dbReference type="GO" id="GO:0005179">
    <property type="term" value="F:hormone activity"/>
    <property type="evidence" value="ECO:0007669"/>
    <property type="project" value="TreeGrafter"/>
</dbReference>
<feature type="compositionally biased region" description="Polar residues" evidence="6">
    <location>
        <begin position="212"/>
        <end position="223"/>
    </location>
</feature>
<dbReference type="GO" id="GO:0014826">
    <property type="term" value="P:vein smooth muscle contraction"/>
    <property type="evidence" value="ECO:0007669"/>
    <property type="project" value="TreeGrafter"/>
</dbReference>
<feature type="compositionally biased region" description="Basic and acidic residues" evidence="6">
    <location>
        <begin position="138"/>
        <end position="155"/>
    </location>
</feature>
<evidence type="ECO:0000313" key="8">
    <source>
        <dbReference type="EMBL" id="RXM92136.1"/>
    </source>
</evidence>
<keyword evidence="9" id="KW-1185">Reference proteome</keyword>
<proteinExistence type="inferred from homology"/>
<evidence type="ECO:0000256" key="4">
    <source>
        <dbReference type="ARBA" id="ARBA00022858"/>
    </source>
</evidence>
<dbReference type="GO" id="GO:0003100">
    <property type="term" value="P:regulation of systemic arterial blood pressure by endothelin"/>
    <property type="evidence" value="ECO:0007669"/>
    <property type="project" value="TreeGrafter"/>
</dbReference>
<keyword evidence="5" id="KW-0839">Vasoconstrictor</keyword>
<keyword evidence="3" id="KW-0964">Secreted</keyword>
<dbReference type="GO" id="GO:0006874">
    <property type="term" value="P:intracellular calcium ion homeostasis"/>
    <property type="evidence" value="ECO:0007669"/>
    <property type="project" value="TreeGrafter"/>
</dbReference>
<dbReference type="GO" id="GO:0019229">
    <property type="term" value="P:regulation of vasoconstriction"/>
    <property type="evidence" value="ECO:0007669"/>
    <property type="project" value="InterPro"/>
</dbReference>
<comment type="subcellular location">
    <subcellularLocation>
        <location evidence="1">Secreted</location>
    </subcellularLocation>
</comment>
<feature type="domain" description="Endothelin-like toxin" evidence="7">
    <location>
        <begin position="23"/>
        <end position="44"/>
    </location>
</feature>
<dbReference type="SMART" id="SM00272">
    <property type="entry name" value="END"/>
    <property type="match status" value="1"/>
</dbReference>
<comment type="similarity">
    <text evidence="2">Belongs to the endothelin/sarafotoxin family.</text>
</comment>
<dbReference type="InterPro" id="IPR019764">
    <property type="entry name" value="Endothelin_toxin_CS"/>
</dbReference>
<dbReference type="Proteomes" id="UP000289886">
    <property type="component" value="Unassembled WGS sequence"/>
</dbReference>
<dbReference type="PRINTS" id="PR00365">
    <property type="entry name" value="ENDOTHELIN"/>
</dbReference>
<comment type="caution">
    <text evidence="8">The sequence shown here is derived from an EMBL/GenBank/DDBJ whole genome shotgun (WGS) entry which is preliminary data.</text>
</comment>
<dbReference type="EMBL" id="SCEB01006893">
    <property type="protein sequence ID" value="RXM92136.1"/>
    <property type="molecule type" value="Genomic_DNA"/>
</dbReference>
<sequence length="281" mass="30029">MGLPLSDSSHPSLGAAPRLREKRCSCNNWHDKECIYFCHLDIIWINTPGEDFTKATGGEVMALSLSGLLALAVTWLCVSLDEGESPGQHVFSHLPLHSQQLARTPYLMIPIGGIQMVQTRLNLGGLEPRKKSPSPGSARERGPLTPEEYRVHKPDSGTSLSSYAPSEPPSRSGGGGGGGGQAQEKGTKQYGSSRTYPQTSTLVSESGAVTPDRSSLSEPSPSQLVHHPMHRRRNLSGEPALQAGRQRRRAPDMAGSSTSSAVQDEDDKTGSTSQSPPPDSQ</sequence>
<name>A0A444UVE1_ACIRT</name>
<evidence type="ECO:0000256" key="2">
    <source>
        <dbReference type="ARBA" id="ARBA00010959"/>
    </source>
</evidence>
<reference evidence="8 9" key="1">
    <citation type="submission" date="2019-01" db="EMBL/GenBank/DDBJ databases">
        <title>Draft Genome and Complete Hox-Cluster Characterization of the Sterlet Sturgeon (Acipenser ruthenus).</title>
        <authorList>
            <person name="Wei Q."/>
        </authorList>
    </citation>
    <scope>NUCLEOTIDE SEQUENCE [LARGE SCALE GENOMIC DNA]</scope>
    <source>
        <strain evidence="8">WHYD16114868_AA</strain>
        <tissue evidence="8">Blood</tissue>
    </source>
</reference>
<evidence type="ECO:0000256" key="1">
    <source>
        <dbReference type="ARBA" id="ARBA00004613"/>
    </source>
</evidence>
<dbReference type="Pfam" id="PF00322">
    <property type="entry name" value="Endothelin"/>
    <property type="match status" value="1"/>
</dbReference>
<feature type="region of interest" description="Disordered" evidence="6">
    <location>
        <begin position="125"/>
        <end position="281"/>
    </location>
</feature>
<dbReference type="GO" id="GO:0005615">
    <property type="term" value="C:extracellular space"/>
    <property type="evidence" value="ECO:0007669"/>
    <property type="project" value="TreeGrafter"/>
</dbReference>
<dbReference type="InterPro" id="IPR001928">
    <property type="entry name" value="Endothln-like_toxin"/>
</dbReference>
<dbReference type="AlphaFoldDB" id="A0A444UVE1"/>
<dbReference type="PANTHER" id="PTHR13874">
    <property type="entry name" value="ENDOTHELIN"/>
    <property type="match status" value="1"/>
</dbReference>
<protein>
    <submittedName>
        <fullName evidence="8">Endothelin-2</fullName>
    </submittedName>
</protein>
<dbReference type="InterPro" id="IPR020475">
    <property type="entry name" value="Endothelin"/>
</dbReference>
<accession>A0A444UVE1</accession>
<feature type="compositionally biased region" description="Polar residues" evidence="6">
    <location>
        <begin position="189"/>
        <end position="204"/>
    </location>
</feature>
<feature type="compositionally biased region" description="Gly residues" evidence="6">
    <location>
        <begin position="172"/>
        <end position="181"/>
    </location>
</feature>
<evidence type="ECO:0000256" key="3">
    <source>
        <dbReference type="ARBA" id="ARBA00022525"/>
    </source>
</evidence>